<dbReference type="EMBL" id="BMVW01000009">
    <property type="protein sequence ID" value="GGZ19640.1"/>
    <property type="molecule type" value="Genomic_DNA"/>
</dbReference>
<reference evidence="2" key="2">
    <citation type="submission" date="2020-09" db="EMBL/GenBank/DDBJ databases">
        <authorList>
            <person name="Sun Q."/>
            <person name="Ohkuma M."/>
        </authorList>
    </citation>
    <scope>NUCLEOTIDE SEQUENCE</scope>
    <source>
        <strain evidence="2">JCM 4815</strain>
    </source>
</reference>
<accession>A0A918ULN8</accession>
<name>A0A918ULN8_9ACTN</name>
<gene>
    <name evidence="2" type="ORF">GCM10010365_44810</name>
</gene>
<evidence type="ECO:0000313" key="2">
    <source>
        <dbReference type="EMBL" id="GGZ19640.1"/>
    </source>
</evidence>
<evidence type="ECO:0000256" key="1">
    <source>
        <dbReference type="SAM" id="MobiDB-lite"/>
    </source>
</evidence>
<proteinExistence type="predicted"/>
<comment type="caution">
    <text evidence="2">The sequence shown here is derived from an EMBL/GenBank/DDBJ whole genome shotgun (WGS) entry which is preliminary data.</text>
</comment>
<dbReference type="Proteomes" id="UP000622166">
    <property type="component" value="Unassembled WGS sequence"/>
</dbReference>
<keyword evidence="3" id="KW-1185">Reference proteome</keyword>
<feature type="compositionally biased region" description="Basic residues" evidence="1">
    <location>
        <begin position="27"/>
        <end position="38"/>
    </location>
</feature>
<protein>
    <submittedName>
        <fullName evidence="2">Uncharacterized protein</fullName>
    </submittedName>
</protein>
<evidence type="ECO:0000313" key="3">
    <source>
        <dbReference type="Proteomes" id="UP000622166"/>
    </source>
</evidence>
<reference evidence="2" key="1">
    <citation type="journal article" date="2014" name="Int. J. Syst. Evol. Microbiol.">
        <title>Complete genome sequence of Corynebacterium casei LMG S-19264T (=DSM 44701T), isolated from a smear-ripened cheese.</title>
        <authorList>
            <consortium name="US DOE Joint Genome Institute (JGI-PGF)"/>
            <person name="Walter F."/>
            <person name="Albersmeier A."/>
            <person name="Kalinowski J."/>
            <person name="Ruckert C."/>
        </authorList>
    </citation>
    <scope>NUCLEOTIDE SEQUENCE</scope>
    <source>
        <strain evidence="2">JCM 4815</strain>
    </source>
</reference>
<feature type="region of interest" description="Disordered" evidence="1">
    <location>
        <begin position="18"/>
        <end position="38"/>
    </location>
</feature>
<dbReference type="AlphaFoldDB" id="A0A918ULN8"/>
<organism evidence="2 3">
    <name type="scientific">Streptomyces poonensis</name>
    <dbReference type="NCBI Taxonomy" id="68255"/>
    <lineage>
        <taxon>Bacteria</taxon>
        <taxon>Bacillati</taxon>
        <taxon>Actinomycetota</taxon>
        <taxon>Actinomycetes</taxon>
        <taxon>Kitasatosporales</taxon>
        <taxon>Streptomycetaceae</taxon>
        <taxon>Streptomyces</taxon>
    </lineage>
</organism>
<sequence>MSLPAVQRVAPNKYTSRCRQAGIPNHPSRRLPKHTHRAWAHNRKRIPIQWADKPEGYGHRRSQHHKVRSVVLRPDAAAQ</sequence>